<name>A0A232F030_9HYME</name>
<evidence type="ECO:0008006" key="3">
    <source>
        <dbReference type="Google" id="ProtNLM"/>
    </source>
</evidence>
<dbReference type="AlphaFoldDB" id="A0A232F030"/>
<gene>
    <name evidence="1" type="ORF">TSAR_012216</name>
</gene>
<proteinExistence type="predicted"/>
<dbReference type="GO" id="GO:0097196">
    <property type="term" value="C:Shu complex"/>
    <property type="evidence" value="ECO:0007669"/>
    <property type="project" value="TreeGrafter"/>
</dbReference>
<dbReference type="GO" id="GO:0003697">
    <property type="term" value="F:single-stranded DNA binding"/>
    <property type="evidence" value="ECO:0007669"/>
    <property type="project" value="TreeGrafter"/>
</dbReference>
<accession>A0A232F030</accession>
<sequence length="211" mass="23725">MLTDNELVRTTLVSGEPELGKAFLFEAAISWAKEGQQIHYFTSKQIESLPPAFHDRSEPSANALKNITFIYTPSYEELIGQLVRLQTFQKPPSILLVDELDVFSDYRNIGSSSRELHAARCCAVLLNAAQSCARVTCPPVHVCVTSFSKDQARRATYGKYFDNCWNISSEEAESETPGSVWMRRGDGQKAMEFKRLDDAVLVLKRVFSCQC</sequence>
<reference evidence="1 2" key="1">
    <citation type="journal article" date="2017" name="Curr. Biol.">
        <title>The Evolution of Venom by Co-option of Single-Copy Genes.</title>
        <authorList>
            <person name="Martinson E.O."/>
            <person name="Mrinalini"/>
            <person name="Kelkar Y.D."/>
            <person name="Chang C.H."/>
            <person name="Werren J.H."/>
        </authorList>
    </citation>
    <scope>NUCLEOTIDE SEQUENCE [LARGE SCALE GENOMIC DNA]</scope>
    <source>
        <strain evidence="1 2">Alberta</strain>
        <tissue evidence="1">Whole body</tissue>
    </source>
</reference>
<dbReference type="PANTHER" id="PTHR28653">
    <property type="match status" value="1"/>
</dbReference>
<dbReference type="GO" id="GO:0000724">
    <property type="term" value="P:double-strand break repair via homologous recombination"/>
    <property type="evidence" value="ECO:0007669"/>
    <property type="project" value="TreeGrafter"/>
</dbReference>
<dbReference type="OrthoDB" id="67296at2759"/>
<dbReference type="EMBL" id="NNAY01001424">
    <property type="protein sequence ID" value="OXU24021.1"/>
    <property type="molecule type" value="Genomic_DNA"/>
</dbReference>
<evidence type="ECO:0000313" key="1">
    <source>
        <dbReference type="EMBL" id="OXU24021.1"/>
    </source>
</evidence>
<dbReference type="PANTHER" id="PTHR28653:SF1">
    <property type="entry name" value="ATPASE SWSAP1"/>
    <property type="match status" value="1"/>
</dbReference>
<comment type="caution">
    <text evidence="1">The sequence shown here is derived from an EMBL/GenBank/DDBJ whole genome shotgun (WGS) entry which is preliminary data.</text>
</comment>
<organism evidence="1 2">
    <name type="scientific">Trichomalopsis sarcophagae</name>
    <dbReference type="NCBI Taxonomy" id="543379"/>
    <lineage>
        <taxon>Eukaryota</taxon>
        <taxon>Metazoa</taxon>
        <taxon>Ecdysozoa</taxon>
        <taxon>Arthropoda</taxon>
        <taxon>Hexapoda</taxon>
        <taxon>Insecta</taxon>
        <taxon>Pterygota</taxon>
        <taxon>Neoptera</taxon>
        <taxon>Endopterygota</taxon>
        <taxon>Hymenoptera</taxon>
        <taxon>Apocrita</taxon>
        <taxon>Proctotrupomorpha</taxon>
        <taxon>Chalcidoidea</taxon>
        <taxon>Pteromalidae</taxon>
        <taxon>Pteromalinae</taxon>
        <taxon>Trichomalopsis</taxon>
    </lineage>
</organism>
<protein>
    <recommendedName>
        <fullName evidence="3">ATPase AAA-type core domain-containing protein</fullName>
    </recommendedName>
</protein>
<evidence type="ECO:0000313" key="2">
    <source>
        <dbReference type="Proteomes" id="UP000215335"/>
    </source>
</evidence>
<dbReference type="Proteomes" id="UP000215335">
    <property type="component" value="Unassembled WGS sequence"/>
</dbReference>
<keyword evidence="2" id="KW-1185">Reference proteome</keyword>
<dbReference type="STRING" id="543379.A0A232F030"/>